<protein>
    <submittedName>
        <fullName evidence="2">Uncharacterized protein</fullName>
    </submittedName>
</protein>
<evidence type="ECO:0000313" key="2">
    <source>
        <dbReference type="EMBL" id="MBD8084897.1"/>
    </source>
</evidence>
<dbReference type="EMBL" id="JABUXR010000002">
    <property type="protein sequence ID" value="MBD8084897.1"/>
    <property type="molecule type" value="Genomic_DNA"/>
</dbReference>
<keyword evidence="1" id="KW-0175">Coiled coil</keyword>
<proteinExistence type="predicted"/>
<dbReference type="RefSeq" id="WP_191910727.1">
    <property type="nucleotide sequence ID" value="NZ_JABUXR010000002.1"/>
</dbReference>
<dbReference type="Proteomes" id="UP000645007">
    <property type="component" value="Unassembled WGS sequence"/>
</dbReference>
<keyword evidence="3" id="KW-1185">Reference proteome</keyword>
<feature type="coiled-coil region" evidence="1">
    <location>
        <begin position="21"/>
        <end position="55"/>
    </location>
</feature>
<accession>A0ABR8ZI37</accession>
<evidence type="ECO:0000313" key="3">
    <source>
        <dbReference type="Proteomes" id="UP000645007"/>
    </source>
</evidence>
<name>A0ABR8ZI37_9LACO</name>
<evidence type="ECO:0000256" key="1">
    <source>
        <dbReference type="SAM" id="Coils"/>
    </source>
</evidence>
<gene>
    <name evidence="2" type="ORF">HUK45_01225</name>
</gene>
<organism evidence="2 3">
    <name type="scientific">Limosilactobacillus urinaemulieris</name>
    <dbReference type="NCBI Taxonomy" id="2742600"/>
    <lineage>
        <taxon>Bacteria</taxon>
        <taxon>Bacillati</taxon>
        <taxon>Bacillota</taxon>
        <taxon>Bacilli</taxon>
        <taxon>Lactobacillales</taxon>
        <taxon>Lactobacillaceae</taxon>
        <taxon>Limosilactobacillus</taxon>
    </lineage>
</organism>
<reference evidence="2 3" key="1">
    <citation type="submission" date="2020-06" db="EMBL/GenBank/DDBJ databases">
        <title>Limosilactobacillus sp. nov.</title>
        <authorList>
            <person name="Ksiezarek M."/>
            <person name="Goncalves Ribeiro T."/>
            <person name="Rocha J."/>
            <person name="Grosso F."/>
            <person name="Peixe L."/>
        </authorList>
    </citation>
    <scope>NUCLEOTIDE SEQUENCE [LARGE SCALE GENOMIC DNA]</scope>
    <source>
        <strain evidence="3">c9Ua_26_M</strain>
    </source>
</reference>
<comment type="caution">
    <text evidence="2">The sequence shown here is derived from an EMBL/GenBank/DDBJ whole genome shotgun (WGS) entry which is preliminary data.</text>
</comment>
<sequence>MQERIKLHTTDLPITLSREFYDDLVENFRLIEQALNNLNSEVNSLNGQFNDLNKDDIRTELINDAGISVTDNDGETSIIDISDTDTSSEIS</sequence>